<evidence type="ECO:0000313" key="1">
    <source>
        <dbReference type="EMBL" id="MPN33276.1"/>
    </source>
</evidence>
<dbReference type="EMBL" id="VSSQ01085701">
    <property type="protein sequence ID" value="MPN33276.1"/>
    <property type="molecule type" value="Genomic_DNA"/>
</dbReference>
<gene>
    <name evidence="1" type="ORF">SDC9_180761</name>
</gene>
<comment type="caution">
    <text evidence="1">The sequence shown here is derived from an EMBL/GenBank/DDBJ whole genome shotgun (WGS) entry which is preliminary data.</text>
</comment>
<proteinExistence type="predicted"/>
<accession>A0A645H461</accession>
<sequence>MLLHPTGPYGWRFLSSHPGNYTGHPRQCRPLGMLRKNLREPPGYPARATGLAQASETGFLPCWPLLLPCPCLSAAHWFAGLRSLLCSTSERSRRMKRPSCFWLRTAPPAGRQHKKTSLPKRTRERSKHLARLTAVQTNVRLCVFVCSPYQHLAESSYALVMRIQRIEH</sequence>
<dbReference type="AlphaFoldDB" id="A0A645H461"/>
<reference evidence="1" key="1">
    <citation type="submission" date="2019-08" db="EMBL/GenBank/DDBJ databases">
        <authorList>
            <person name="Kucharzyk K."/>
            <person name="Murdoch R.W."/>
            <person name="Higgins S."/>
            <person name="Loffler F."/>
        </authorList>
    </citation>
    <scope>NUCLEOTIDE SEQUENCE</scope>
</reference>
<name>A0A645H461_9ZZZZ</name>
<protein>
    <submittedName>
        <fullName evidence="1">Uncharacterized protein</fullName>
    </submittedName>
</protein>
<organism evidence="1">
    <name type="scientific">bioreactor metagenome</name>
    <dbReference type="NCBI Taxonomy" id="1076179"/>
    <lineage>
        <taxon>unclassified sequences</taxon>
        <taxon>metagenomes</taxon>
        <taxon>ecological metagenomes</taxon>
    </lineage>
</organism>